<evidence type="ECO:0000313" key="2">
    <source>
        <dbReference type="WBParaSite" id="SMUV_0000126101-mRNA-1"/>
    </source>
</evidence>
<accession>A0A0N5AAT5</accession>
<sequence length="70" mass="7496">MTWDNKLMPEPTLSTAFAAVDVKLSKTSDTGGIYGNNLDGRCAKEGPSKRKTFIAGNIFRDCGCQPGKKG</sequence>
<dbReference type="Proteomes" id="UP000046393">
    <property type="component" value="Unplaced"/>
</dbReference>
<organism evidence="1 2">
    <name type="scientific">Syphacia muris</name>
    <dbReference type="NCBI Taxonomy" id="451379"/>
    <lineage>
        <taxon>Eukaryota</taxon>
        <taxon>Metazoa</taxon>
        <taxon>Ecdysozoa</taxon>
        <taxon>Nematoda</taxon>
        <taxon>Chromadorea</taxon>
        <taxon>Rhabditida</taxon>
        <taxon>Spirurina</taxon>
        <taxon>Oxyuridomorpha</taxon>
        <taxon>Oxyuroidea</taxon>
        <taxon>Oxyuridae</taxon>
        <taxon>Syphacia</taxon>
    </lineage>
</organism>
<reference evidence="2" key="1">
    <citation type="submission" date="2017-02" db="UniProtKB">
        <authorList>
            <consortium name="WormBaseParasite"/>
        </authorList>
    </citation>
    <scope>IDENTIFICATION</scope>
</reference>
<protein>
    <submittedName>
        <fullName evidence="2">Uncharacterized protein</fullName>
    </submittedName>
</protein>
<keyword evidence="1" id="KW-1185">Reference proteome</keyword>
<proteinExistence type="predicted"/>
<dbReference type="AlphaFoldDB" id="A0A0N5AAT5"/>
<evidence type="ECO:0000313" key="1">
    <source>
        <dbReference type="Proteomes" id="UP000046393"/>
    </source>
</evidence>
<name>A0A0N5AAT5_9BILA</name>
<dbReference type="WBParaSite" id="SMUV_0000126101-mRNA-1">
    <property type="protein sequence ID" value="SMUV_0000126101-mRNA-1"/>
    <property type="gene ID" value="SMUV_0000126101"/>
</dbReference>